<dbReference type="InterPro" id="IPR001647">
    <property type="entry name" value="HTH_TetR"/>
</dbReference>
<name>A0A7X5TUM4_9MICO</name>
<dbReference type="Gene3D" id="1.10.357.10">
    <property type="entry name" value="Tetracycline Repressor, domain 2"/>
    <property type="match status" value="1"/>
</dbReference>
<keyword evidence="1 2" id="KW-0238">DNA-binding</keyword>
<dbReference type="Proteomes" id="UP000541033">
    <property type="component" value="Unassembled WGS sequence"/>
</dbReference>
<comment type="caution">
    <text evidence="5">The sequence shown here is derived from an EMBL/GenBank/DDBJ whole genome shotgun (WGS) entry which is preliminary data.</text>
</comment>
<evidence type="ECO:0000256" key="2">
    <source>
        <dbReference type="PROSITE-ProRule" id="PRU00335"/>
    </source>
</evidence>
<feature type="region of interest" description="Disordered" evidence="3">
    <location>
        <begin position="1"/>
        <end position="33"/>
    </location>
</feature>
<feature type="DNA-binding region" description="H-T-H motif" evidence="2">
    <location>
        <begin position="57"/>
        <end position="76"/>
    </location>
</feature>
<proteinExistence type="predicted"/>
<gene>
    <name evidence="5" type="ORF">FHX76_002429</name>
</gene>
<evidence type="ECO:0000313" key="5">
    <source>
        <dbReference type="EMBL" id="NIH54533.1"/>
    </source>
</evidence>
<evidence type="ECO:0000313" key="6">
    <source>
        <dbReference type="Proteomes" id="UP000541033"/>
    </source>
</evidence>
<feature type="domain" description="HTH tetR-type" evidence="4">
    <location>
        <begin position="34"/>
        <end position="94"/>
    </location>
</feature>
<dbReference type="InterPro" id="IPR009057">
    <property type="entry name" value="Homeodomain-like_sf"/>
</dbReference>
<sequence length="239" mass="26414">MTQQIHPLATAAVQAGTASTEPESLVRQDTKRRRQTRERLMDAAYEEFSERGVPATSVEAVSERAGFTRGAFYSNFSSKEELFVALMERENSLRVERLEADMGVIVPALSGDPANLTEDLVSDVLNRVFGAQALDRRWCLVQEEFALLAMRSDQVANEYQDFQSDFYGRLAEVVEHALAGVGLQFRTNSRDAVRLIGGIYEMALRDSLLSSDEDPLSASDELLSLVPAVVLALVVPTHS</sequence>
<dbReference type="AlphaFoldDB" id="A0A7X5TUM4"/>
<dbReference type="PROSITE" id="PS50977">
    <property type="entry name" value="HTH_TETR_2"/>
    <property type="match status" value="1"/>
</dbReference>
<evidence type="ECO:0000256" key="3">
    <source>
        <dbReference type="SAM" id="MobiDB-lite"/>
    </source>
</evidence>
<dbReference type="PANTHER" id="PTHR30055">
    <property type="entry name" value="HTH-TYPE TRANSCRIPTIONAL REGULATOR RUTR"/>
    <property type="match status" value="1"/>
</dbReference>
<dbReference type="RefSeq" id="WP_341777943.1">
    <property type="nucleotide sequence ID" value="NZ_JAAMOX010000002.1"/>
</dbReference>
<dbReference type="InterPro" id="IPR050109">
    <property type="entry name" value="HTH-type_TetR-like_transc_reg"/>
</dbReference>
<dbReference type="Pfam" id="PF00440">
    <property type="entry name" value="TetR_N"/>
    <property type="match status" value="1"/>
</dbReference>
<dbReference type="EMBL" id="JAAMOX010000002">
    <property type="protein sequence ID" value="NIH54533.1"/>
    <property type="molecule type" value="Genomic_DNA"/>
</dbReference>
<dbReference type="PANTHER" id="PTHR30055:SF226">
    <property type="entry name" value="HTH-TYPE TRANSCRIPTIONAL REGULATOR PKSA"/>
    <property type="match status" value="1"/>
</dbReference>
<keyword evidence="6" id="KW-1185">Reference proteome</keyword>
<reference evidence="5 6" key="1">
    <citation type="submission" date="2020-02" db="EMBL/GenBank/DDBJ databases">
        <title>Sequencing the genomes of 1000 actinobacteria strains.</title>
        <authorList>
            <person name="Klenk H.-P."/>
        </authorList>
    </citation>
    <scope>NUCLEOTIDE SEQUENCE [LARGE SCALE GENOMIC DNA]</scope>
    <source>
        <strain evidence="5 6">DSM 27960</strain>
    </source>
</reference>
<accession>A0A7X5TUM4</accession>
<evidence type="ECO:0000256" key="1">
    <source>
        <dbReference type="ARBA" id="ARBA00023125"/>
    </source>
</evidence>
<dbReference type="PRINTS" id="PR00455">
    <property type="entry name" value="HTHTETR"/>
</dbReference>
<protein>
    <submittedName>
        <fullName evidence="5">AcrR family transcriptional regulator</fullName>
    </submittedName>
</protein>
<dbReference type="SUPFAM" id="SSF46689">
    <property type="entry name" value="Homeodomain-like"/>
    <property type="match status" value="1"/>
</dbReference>
<dbReference type="GO" id="GO:0003700">
    <property type="term" value="F:DNA-binding transcription factor activity"/>
    <property type="evidence" value="ECO:0007669"/>
    <property type="project" value="TreeGrafter"/>
</dbReference>
<organism evidence="5 6">
    <name type="scientific">Lysinibacter cavernae</name>
    <dbReference type="NCBI Taxonomy" id="1640652"/>
    <lineage>
        <taxon>Bacteria</taxon>
        <taxon>Bacillati</taxon>
        <taxon>Actinomycetota</taxon>
        <taxon>Actinomycetes</taxon>
        <taxon>Micrococcales</taxon>
        <taxon>Microbacteriaceae</taxon>
        <taxon>Lysinibacter</taxon>
    </lineage>
</organism>
<evidence type="ECO:0000259" key="4">
    <source>
        <dbReference type="PROSITE" id="PS50977"/>
    </source>
</evidence>
<dbReference type="GO" id="GO:0000976">
    <property type="term" value="F:transcription cis-regulatory region binding"/>
    <property type="evidence" value="ECO:0007669"/>
    <property type="project" value="TreeGrafter"/>
</dbReference>